<protein>
    <submittedName>
        <fullName evidence="1">Uncharacterized protein</fullName>
    </submittedName>
</protein>
<reference evidence="1 2" key="1">
    <citation type="submission" date="2023-04" db="EMBL/GenBank/DDBJ databases">
        <title>Genome of Basidiobolus ranarum AG-B5.</title>
        <authorList>
            <person name="Stajich J.E."/>
            <person name="Carter-House D."/>
            <person name="Gryganskyi A."/>
        </authorList>
    </citation>
    <scope>NUCLEOTIDE SEQUENCE [LARGE SCALE GENOMIC DNA]</scope>
    <source>
        <strain evidence="1 2">AG-B5</strain>
    </source>
</reference>
<organism evidence="1 2">
    <name type="scientific">Basidiobolus ranarum</name>
    <dbReference type="NCBI Taxonomy" id="34480"/>
    <lineage>
        <taxon>Eukaryota</taxon>
        <taxon>Fungi</taxon>
        <taxon>Fungi incertae sedis</taxon>
        <taxon>Zoopagomycota</taxon>
        <taxon>Entomophthoromycotina</taxon>
        <taxon>Basidiobolomycetes</taxon>
        <taxon>Basidiobolales</taxon>
        <taxon>Basidiobolaceae</taxon>
        <taxon>Basidiobolus</taxon>
    </lineage>
</organism>
<dbReference type="EMBL" id="JASJQH010000140">
    <property type="protein sequence ID" value="KAK9766610.1"/>
    <property type="molecule type" value="Genomic_DNA"/>
</dbReference>
<name>A0ABR2WYM0_9FUNG</name>
<dbReference type="Proteomes" id="UP001479436">
    <property type="component" value="Unassembled WGS sequence"/>
</dbReference>
<sequence>MQYNIQRVTAILPTLYLFLTSGYFCVTILEEYEFLHTAQPETLAAQSLLLLEFIPSTHYYYNGAWS</sequence>
<gene>
    <name evidence="1" type="ORF">K7432_004177</name>
</gene>
<comment type="caution">
    <text evidence="1">The sequence shown here is derived from an EMBL/GenBank/DDBJ whole genome shotgun (WGS) entry which is preliminary data.</text>
</comment>
<keyword evidence="2" id="KW-1185">Reference proteome</keyword>
<accession>A0ABR2WYM0</accession>
<proteinExistence type="predicted"/>
<evidence type="ECO:0000313" key="2">
    <source>
        <dbReference type="Proteomes" id="UP001479436"/>
    </source>
</evidence>
<evidence type="ECO:0000313" key="1">
    <source>
        <dbReference type="EMBL" id="KAK9766610.1"/>
    </source>
</evidence>